<dbReference type="PROSITE" id="PS50110">
    <property type="entry name" value="RESPONSE_REGULATORY"/>
    <property type="match status" value="1"/>
</dbReference>
<dbReference type="GO" id="GO:0043565">
    <property type="term" value="F:sequence-specific DNA binding"/>
    <property type="evidence" value="ECO:0007669"/>
    <property type="project" value="InterPro"/>
</dbReference>
<gene>
    <name evidence="14" type="ORF">CCDG5_0820</name>
</gene>
<evidence type="ECO:0000259" key="12">
    <source>
        <dbReference type="PROSITE" id="PS01124"/>
    </source>
</evidence>
<dbReference type="CDD" id="cd17536">
    <property type="entry name" value="REC_YesN-like"/>
    <property type="match status" value="1"/>
</dbReference>
<evidence type="ECO:0000313" key="14">
    <source>
        <dbReference type="EMBL" id="CDZ23949.1"/>
    </source>
</evidence>
<keyword evidence="7" id="KW-0238">DNA-binding</keyword>
<keyword evidence="11" id="KW-0175">Coiled coil</keyword>
<protein>
    <recommendedName>
        <fullName evidence="2">Stage 0 sporulation protein A homolog</fullName>
    </recommendedName>
</protein>
<keyword evidence="3" id="KW-0963">Cytoplasm</keyword>
<evidence type="ECO:0000256" key="7">
    <source>
        <dbReference type="ARBA" id="ARBA00023125"/>
    </source>
</evidence>
<dbReference type="InterPro" id="IPR001789">
    <property type="entry name" value="Sig_transdc_resp-reg_receiver"/>
</dbReference>
<dbReference type="GO" id="GO:0005737">
    <property type="term" value="C:cytoplasm"/>
    <property type="evidence" value="ECO:0007669"/>
    <property type="project" value="UniProtKB-SubCell"/>
</dbReference>
<keyword evidence="4 10" id="KW-0597">Phosphoprotein</keyword>
<evidence type="ECO:0000313" key="15">
    <source>
        <dbReference type="Proteomes" id="UP000032431"/>
    </source>
</evidence>
<dbReference type="STRING" id="29343.CCDG5_0820"/>
<dbReference type="Pfam" id="PF12833">
    <property type="entry name" value="HTH_18"/>
    <property type="match status" value="1"/>
</dbReference>
<keyword evidence="15" id="KW-1185">Reference proteome</keyword>
<dbReference type="GO" id="GO:0000160">
    <property type="term" value="P:phosphorelay signal transduction system"/>
    <property type="evidence" value="ECO:0007669"/>
    <property type="project" value="UniProtKB-KW"/>
</dbReference>
<dbReference type="PATRIC" id="fig|29343.3.peg.868"/>
<dbReference type="PANTHER" id="PTHR42713">
    <property type="entry name" value="HISTIDINE KINASE-RELATED"/>
    <property type="match status" value="1"/>
</dbReference>
<comment type="subcellular location">
    <subcellularLocation>
        <location evidence="1">Cytoplasm</location>
    </subcellularLocation>
</comment>
<sequence length="253" mass="29383">MDKIKAFLVDDEYLERTLIKYSVPWDEIGFEIIGEANSGEEMIKQIESNKPDVIFTDVCMPFMDGLQMSKKIKEMFEDIEIIIITGHREFLYAKTAIGLGAFDYILKPIDKNELKDVSLKVKKHIEKKRKYINNNQNAANKVQKYSELVEKAIEIINNYLSDSTLSLKTIAEKLYVNPSYLCRLFKKETNKNITDYITGLRIERSLEYLNNTNLKAYEIAEKVGISDSHYFSICFKKYTGKSIQKYKKECISA</sequence>
<reference evidence="15" key="1">
    <citation type="submission" date="2014-07" db="EMBL/GenBank/DDBJ databases">
        <authorList>
            <person name="Wibberg D."/>
        </authorList>
    </citation>
    <scope>NUCLEOTIDE SEQUENCE [LARGE SCALE GENOMIC DNA]</scope>
    <source>
        <strain evidence="15">DG5</strain>
    </source>
</reference>
<evidence type="ECO:0000259" key="13">
    <source>
        <dbReference type="PROSITE" id="PS50110"/>
    </source>
</evidence>
<feature type="coiled-coil region" evidence="11">
    <location>
        <begin position="121"/>
        <end position="148"/>
    </location>
</feature>
<dbReference type="AlphaFoldDB" id="A0A078KS64"/>
<dbReference type="InterPro" id="IPR009057">
    <property type="entry name" value="Homeodomain-like_sf"/>
</dbReference>
<dbReference type="Gene3D" id="3.40.50.2300">
    <property type="match status" value="1"/>
</dbReference>
<evidence type="ECO:0000256" key="8">
    <source>
        <dbReference type="ARBA" id="ARBA00023163"/>
    </source>
</evidence>
<evidence type="ECO:0000256" key="1">
    <source>
        <dbReference type="ARBA" id="ARBA00004496"/>
    </source>
</evidence>
<dbReference type="OrthoDB" id="159632at2"/>
<dbReference type="Gene3D" id="1.10.10.60">
    <property type="entry name" value="Homeodomain-like"/>
    <property type="match status" value="2"/>
</dbReference>
<keyword evidence="8" id="KW-0804">Transcription</keyword>
<dbReference type="SUPFAM" id="SSF52172">
    <property type="entry name" value="CheY-like"/>
    <property type="match status" value="1"/>
</dbReference>
<dbReference type="InterPro" id="IPR018060">
    <property type="entry name" value="HTH_AraC"/>
</dbReference>
<evidence type="ECO:0000256" key="10">
    <source>
        <dbReference type="PROSITE-ProRule" id="PRU00169"/>
    </source>
</evidence>
<keyword evidence="5" id="KW-0902">Two-component regulatory system</keyword>
<dbReference type="SMART" id="SM00448">
    <property type="entry name" value="REC"/>
    <property type="match status" value="1"/>
</dbReference>
<comment type="function">
    <text evidence="9">May play the central regulatory role in sporulation. It may be an element of the effector pathway responsible for the activation of sporulation genes in response to nutritional stress. Spo0A may act in concert with spo0H (a sigma factor) to control the expression of some genes that are critical to the sporulation process.</text>
</comment>
<dbReference type="SMART" id="SM00342">
    <property type="entry name" value="HTH_ARAC"/>
    <property type="match status" value="1"/>
</dbReference>
<dbReference type="InterPro" id="IPR051552">
    <property type="entry name" value="HptR"/>
</dbReference>
<dbReference type="EMBL" id="LM995447">
    <property type="protein sequence ID" value="CDZ23949.1"/>
    <property type="molecule type" value="Genomic_DNA"/>
</dbReference>
<evidence type="ECO:0000256" key="9">
    <source>
        <dbReference type="ARBA" id="ARBA00024867"/>
    </source>
</evidence>
<dbReference type="Pfam" id="PF00072">
    <property type="entry name" value="Response_reg"/>
    <property type="match status" value="1"/>
</dbReference>
<evidence type="ECO:0000256" key="11">
    <source>
        <dbReference type="SAM" id="Coils"/>
    </source>
</evidence>
<dbReference type="PANTHER" id="PTHR42713:SF3">
    <property type="entry name" value="TRANSCRIPTIONAL REGULATORY PROTEIN HPTR"/>
    <property type="match status" value="1"/>
</dbReference>
<evidence type="ECO:0000256" key="2">
    <source>
        <dbReference type="ARBA" id="ARBA00018672"/>
    </source>
</evidence>
<organism evidence="14 15">
    <name type="scientific">[Clostridium] cellulosi</name>
    <dbReference type="NCBI Taxonomy" id="29343"/>
    <lineage>
        <taxon>Bacteria</taxon>
        <taxon>Bacillati</taxon>
        <taxon>Bacillota</taxon>
        <taxon>Clostridia</taxon>
        <taxon>Eubacteriales</taxon>
        <taxon>Oscillospiraceae</taxon>
        <taxon>Oscillospiraceae incertae sedis</taxon>
    </lineage>
</organism>
<evidence type="ECO:0000256" key="6">
    <source>
        <dbReference type="ARBA" id="ARBA00023015"/>
    </source>
</evidence>
<dbReference type="SUPFAM" id="SSF46689">
    <property type="entry name" value="Homeodomain-like"/>
    <property type="match status" value="2"/>
</dbReference>
<evidence type="ECO:0000256" key="4">
    <source>
        <dbReference type="ARBA" id="ARBA00022553"/>
    </source>
</evidence>
<evidence type="ECO:0000256" key="5">
    <source>
        <dbReference type="ARBA" id="ARBA00023012"/>
    </source>
</evidence>
<dbReference type="KEGG" id="ccel:CCDG5_0820"/>
<name>A0A078KS64_9FIRM</name>
<evidence type="ECO:0000256" key="3">
    <source>
        <dbReference type="ARBA" id="ARBA00022490"/>
    </source>
</evidence>
<dbReference type="HOGENOM" id="CLU_000445_5_1_9"/>
<feature type="domain" description="HTH araC/xylS-type" evidence="12">
    <location>
        <begin position="150"/>
        <end position="249"/>
    </location>
</feature>
<dbReference type="InterPro" id="IPR011006">
    <property type="entry name" value="CheY-like_superfamily"/>
</dbReference>
<dbReference type="GO" id="GO:0003700">
    <property type="term" value="F:DNA-binding transcription factor activity"/>
    <property type="evidence" value="ECO:0007669"/>
    <property type="project" value="InterPro"/>
</dbReference>
<dbReference type="PROSITE" id="PS01124">
    <property type="entry name" value="HTH_ARAC_FAMILY_2"/>
    <property type="match status" value="1"/>
</dbReference>
<feature type="modified residue" description="4-aspartylphosphate" evidence="10">
    <location>
        <position position="57"/>
    </location>
</feature>
<keyword evidence="6" id="KW-0805">Transcription regulation</keyword>
<accession>A0A078KS64</accession>
<proteinExistence type="predicted"/>
<feature type="domain" description="Response regulatory" evidence="13">
    <location>
        <begin position="5"/>
        <end position="122"/>
    </location>
</feature>
<dbReference type="Proteomes" id="UP000032431">
    <property type="component" value="Chromosome I"/>
</dbReference>